<evidence type="ECO:0000313" key="2">
    <source>
        <dbReference type="EMBL" id="MBA5225624.1"/>
    </source>
</evidence>
<feature type="region of interest" description="Disordered" evidence="1">
    <location>
        <begin position="1"/>
        <end position="31"/>
    </location>
</feature>
<dbReference type="Proteomes" id="UP000587608">
    <property type="component" value="Unassembled WGS sequence"/>
</dbReference>
<accession>A0A7W2HXU7</accession>
<comment type="caution">
    <text evidence="2">The sequence shown here is derived from an EMBL/GenBank/DDBJ whole genome shotgun (WGS) entry which is preliminary data.</text>
</comment>
<protein>
    <submittedName>
        <fullName evidence="2">Uncharacterized protein</fullName>
    </submittedName>
</protein>
<dbReference type="RefSeq" id="WP_191854681.1">
    <property type="nucleotide sequence ID" value="NZ_CP109581.1"/>
</dbReference>
<evidence type="ECO:0000313" key="3">
    <source>
        <dbReference type="Proteomes" id="UP000587608"/>
    </source>
</evidence>
<gene>
    <name evidence="2" type="ORF">H1X69_30120</name>
</gene>
<organism evidence="2 3">
    <name type="scientific">Streptomyces griseoaurantiacus</name>
    <dbReference type="NCBI Taxonomy" id="68213"/>
    <lineage>
        <taxon>Bacteria</taxon>
        <taxon>Bacillati</taxon>
        <taxon>Actinomycetota</taxon>
        <taxon>Actinomycetes</taxon>
        <taxon>Kitasatosporales</taxon>
        <taxon>Streptomycetaceae</taxon>
        <taxon>Streptomyces</taxon>
        <taxon>Streptomyces aurantiacus group</taxon>
    </lineage>
</organism>
<proteinExistence type="predicted"/>
<feature type="compositionally biased region" description="Polar residues" evidence="1">
    <location>
        <begin position="1"/>
        <end position="11"/>
    </location>
</feature>
<reference evidence="2 3" key="1">
    <citation type="submission" date="2020-07" db="EMBL/GenBank/DDBJ databases">
        <title>Differential regulation of undecylprodigiosin biosynthesis in the yeast-scavenging Streptomyces strain MBK6.</title>
        <authorList>
            <person name="Baral B."/>
            <person name="Siitonen V."/>
            <person name="Laughlin M."/>
            <person name="Yamada K."/>
            <person name="Ilomaeki M."/>
            <person name="Metsae-Ketelae M."/>
            <person name="Niemi J."/>
        </authorList>
    </citation>
    <scope>NUCLEOTIDE SEQUENCE [LARGE SCALE GENOMIC DNA]</scope>
    <source>
        <strain evidence="2 3">MBK6</strain>
    </source>
</reference>
<sequence>MPMSNAQQPSFSGHCGHQHVPSGNNHGDPGPFPMLAILSAASGGLLAPEVLTGEKRKPLHFKGSSASMTA</sequence>
<dbReference type="EMBL" id="JACERG010000020">
    <property type="protein sequence ID" value="MBA5225624.1"/>
    <property type="molecule type" value="Genomic_DNA"/>
</dbReference>
<name>A0A7W2HXU7_9ACTN</name>
<dbReference type="AlphaFoldDB" id="A0A7W2HXU7"/>
<evidence type="ECO:0000256" key="1">
    <source>
        <dbReference type="SAM" id="MobiDB-lite"/>
    </source>
</evidence>